<evidence type="ECO:0000313" key="9">
    <source>
        <dbReference type="Proteomes" id="UP000192359"/>
    </source>
</evidence>
<feature type="transmembrane region" description="Helical" evidence="6">
    <location>
        <begin position="181"/>
        <end position="207"/>
    </location>
</feature>
<evidence type="ECO:0000256" key="4">
    <source>
        <dbReference type="ARBA" id="ARBA00022989"/>
    </source>
</evidence>
<dbReference type="Pfam" id="PF01810">
    <property type="entry name" value="LysE"/>
    <property type="match status" value="1"/>
</dbReference>
<evidence type="ECO:0000256" key="5">
    <source>
        <dbReference type="ARBA" id="ARBA00023136"/>
    </source>
</evidence>
<evidence type="ECO:0000256" key="2">
    <source>
        <dbReference type="ARBA" id="ARBA00022475"/>
    </source>
</evidence>
<feature type="transmembrane region" description="Helical" evidence="6">
    <location>
        <begin position="74"/>
        <end position="92"/>
    </location>
</feature>
<proteinExistence type="predicted"/>
<dbReference type="Proteomes" id="UP000192359">
    <property type="component" value="Unassembled WGS sequence"/>
</dbReference>
<dbReference type="GO" id="GO:0005886">
    <property type="term" value="C:plasma membrane"/>
    <property type="evidence" value="ECO:0007669"/>
    <property type="project" value="UniProtKB-SubCell"/>
</dbReference>
<dbReference type="PANTHER" id="PTHR30086">
    <property type="entry name" value="ARGININE EXPORTER PROTEIN ARGO"/>
    <property type="match status" value="1"/>
</dbReference>
<name>A0A1Y1RR55_9MICC</name>
<evidence type="ECO:0000256" key="3">
    <source>
        <dbReference type="ARBA" id="ARBA00022692"/>
    </source>
</evidence>
<evidence type="ECO:0000256" key="6">
    <source>
        <dbReference type="SAM" id="Phobius"/>
    </source>
</evidence>
<dbReference type="RefSeq" id="WP_083091361.1">
    <property type="nucleotide sequence ID" value="NZ_LXWF01000011.1"/>
</dbReference>
<keyword evidence="9" id="KW-1185">Reference proteome</keyword>
<feature type="chain" id="PRO_5012010909" description="Lysine transporter LysE" evidence="7">
    <location>
        <begin position="25"/>
        <end position="240"/>
    </location>
</feature>
<gene>
    <name evidence="8" type="ORF">A7979_00855</name>
</gene>
<evidence type="ECO:0000313" key="8">
    <source>
        <dbReference type="EMBL" id="ORC22278.1"/>
    </source>
</evidence>
<keyword evidence="7" id="KW-0732">Signal</keyword>
<evidence type="ECO:0008006" key="10">
    <source>
        <dbReference type="Google" id="ProtNLM"/>
    </source>
</evidence>
<comment type="subcellular location">
    <subcellularLocation>
        <location evidence="1">Cell membrane</location>
        <topology evidence="1">Multi-pass membrane protein</topology>
    </subcellularLocation>
</comment>
<feature type="signal peptide" evidence="7">
    <location>
        <begin position="1"/>
        <end position="24"/>
    </location>
</feature>
<dbReference type="InterPro" id="IPR001123">
    <property type="entry name" value="LeuE-type"/>
</dbReference>
<dbReference type="PIRSF" id="PIRSF006324">
    <property type="entry name" value="LeuE"/>
    <property type="match status" value="1"/>
</dbReference>
<organism evidence="8 9">
    <name type="scientific">Rothia nasimurium</name>
    <dbReference type="NCBI Taxonomy" id="85336"/>
    <lineage>
        <taxon>Bacteria</taxon>
        <taxon>Bacillati</taxon>
        <taxon>Actinomycetota</taxon>
        <taxon>Actinomycetes</taxon>
        <taxon>Micrococcales</taxon>
        <taxon>Micrococcaceae</taxon>
        <taxon>Rothia</taxon>
    </lineage>
</organism>
<keyword evidence="5 6" id="KW-0472">Membrane</keyword>
<accession>A0A1Y1RR55</accession>
<dbReference type="PANTHER" id="PTHR30086:SF14">
    <property type="entry name" value="HOMOSERINE_HOMOSERINE LACTONE EFFLUX PROTEIN"/>
    <property type="match status" value="1"/>
</dbReference>
<protein>
    <recommendedName>
        <fullName evidence="10">Lysine transporter LysE</fullName>
    </recommendedName>
</protein>
<feature type="transmembrane region" description="Helical" evidence="6">
    <location>
        <begin position="219"/>
        <end position="238"/>
    </location>
</feature>
<feature type="transmembrane region" description="Helical" evidence="6">
    <location>
        <begin position="48"/>
        <end position="67"/>
    </location>
</feature>
<evidence type="ECO:0000256" key="7">
    <source>
        <dbReference type="SAM" id="SignalP"/>
    </source>
</evidence>
<dbReference type="EMBL" id="LXWF01000011">
    <property type="protein sequence ID" value="ORC22278.1"/>
    <property type="molecule type" value="Genomic_DNA"/>
</dbReference>
<dbReference type="AlphaFoldDB" id="A0A1Y1RR55"/>
<evidence type="ECO:0000256" key="1">
    <source>
        <dbReference type="ARBA" id="ARBA00004651"/>
    </source>
</evidence>
<comment type="caution">
    <text evidence="8">The sequence shown here is derived from an EMBL/GenBank/DDBJ whole genome shotgun (WGS) entry which is preliminary data.</text>
</comment>
<sequence>MTFPLWFSLVAACLVISLTPGAGAVNTMTTSLLYGWRRAVFTVLGQQVALVAQIAIVAAGLGVVVASSPVLFDVIRYGGAAYLVYLGIRMMLAKVRTPGEARQEAVVQQGQDAGEQLPAEGQGRGARASFVRATQLRSPGSALTLFTRGFWVNMSNPKAIVFILAFIPQFVRPDAPQLPQYLMLAATMVAVDLVVMWGGFAVVAQALTRLSHSERGQKTLNLVFGSLFIVVAAVMVFAGH</sequence>
<keyword evidence="4 6" id="KW-1133">Transmembrane helix</keyword>
<dbReference type="GO" id="GO:0042970">
    <property type="term" value="F:homoserine transmembrane transporter activity"/>
    <property type="evidence" value="ECO:0007669"/>
    <property type="project" value="TreeGrafter"/>
</dbReference>
<dbReference type="OrthoDB" id="9784202at2"/>
<keyword evidence="3 6" id="KW-0812">Transmembrane</keyword>
<keyword evidence="2" id="KW-1003">Cell membrane</keyword>
<reference evidence="8 9" key="1">
    <citation type="submission" date="2016-05" db="EMBL/GenBank/DDBJ databases">
        <title>Draft genome sequence of a porcine commensal Rothia nasimurium.</title>
        <authorList>
            <person name="Gaiser R.A."/>
            <person name="Van Baarlen P."/>
            <person name="Wells J.M."/>
        </authorList>
    </citation>
    <scope>NUCLEOTIDE SEQUENCE [LARGE SCALE GENOMIC DNA]</scope>
    <source>
        <strain evidence="8 9">PT-32</strain>
    </source>
</reference>